<name>A0A8J7SE80_9RHOB</name>
<evidence type="ECO:0000313" key="9">
    <source>
        <dbReference type="EMBL" id="MBK0398817.1"/>
    </source>
</evidence>
<dbReference type="Gene3D" id="3.30.70.640">
    <property type="entry name" value="Molybdopterin cofactor biosynthesis C (MoaC) domain"/>
    <property type="match status" value="1"/>
</dbReference>
<evidence type="ECO:0000256" key="5">
    <source>
        <dbReference type="ARBA" id="ARBA00023239"/>
    </source>
</evidence>
<dbReference type="GO" id="GO:0006777">
    <property type="term" value="P:Mo-molybdopterin cofactor biosynthetic process"/>
    <property type="evidence" value="ECO:0007669"/>
    <property type="project" value="UniProtKB-UniRule"/>
</dbReference>
<dbReference type="InterPro" id="IPR050105">
    <property type="entry name" value="MoCo_biosynth_MoaA/MoaC"/>
</dbReference>
<dbReference type="SUPFAM" id="SSF55040">
    <property type="entry name" value="Molybdenum cofactor biosynthesis protein C, MoaC"/>
    <property type="match status" value="1"/>
</dbReference>
<comment type="function">
    <text evidence="6 7">Catalyzes the conversion of (8S)-3',8-cyclo-7,8-dihydroguanosine 5'-triphosphate to cyclic pyranopterin monophosphate (cPMP).</text>
</comment>
<dbReference type="CDD" id="cd01420">
    <property type="entry name" value="MoaC_PE"/>
    <property type="match status" value="1"/>
</dbReference>
<feature type="binding site" evidence="7">
    <location>
        <begin position="75"/>
        <end position="77"/>
    </location>
    <ligand>
        <name>substrate</name>
    </ligand>
</feature>
<reference evidence="9" key="1">
    <citation type="submission" date="2020-12" db="EMBL/GenBank/DDBJ databases">
        <title>Bacterial taxonomy.</title>
        <authorList>
            <person name="Pan X."/>
        </authorList>
    </citation>
    <scope>NUCLEOTIDE SEQUENCE</scope>
    <source>
        <strain evidence="9">M0105</strain>
    </source>
</reference>
<keyword evidence="4 7" id="KW-0501">Molybdenum cofactor biosynthesis</keyword>
<comment type="similarity">
    <text evidence="7">Belongs to the MoaC family.</text>
</comment>
<accession>A0A8J7SE80</accession>
<dbReference type="PANTHER" id="PTHR22960:SF29">
    <property type="entry name" value="CYCLIC PYRANOPTERIN MONOPHOSPHATE SYNTHASE"/>
    <property type="match status" value="1"/>
</dbReference>
<dbReference type="InterPro" id="IPR047594">
    <property type="entry name" value="MoaC_bact/euk"/>
</dbReference>
<dbReference type="UniPathway" id="UPA00344"/>
<dbReference type="HAMAP" id="MF_01224_B">
    <property type="entry name" value="MoaC_B"/>
    <property type="match status" value="1"/>
</dbReference>
<evidence type="ECO:0000259" key="8">
    <source>
        <dbReference type="Pfam" id="PF01967"/>
    </source>
</evidence>
<dbReference type="InterPro" id="IPR023045">
    <property type="entry name" value="MoaC"/>
</dbReference>
<gene>
    <name evidence="7 9" type="primary">moaC</name>
    <name evidence="9" type="ORF">H0I76_06425</name>
</gene>
<feature type="active site" evidence="7">
    <location>
        <position position="127"/>
    </location>
</feature>
<evidence type="ECO:0000256" key="2">
    <source>
        <dbReference type="ARBA" id="ARBA00005046"/>
    </source>
</evidence>
<comment type="pathway">
    <text evidence="2 7">Cofactor biosynthesis; molybdopterin biosynthesis.</text>
</comment>
<organism evidence="9 10">
    <name type="scientific">Thermohalobaculum xanthum</name>
    <dbReference type="NCBI Taxonomy" id="2753746"/>
    <lineage>
        <taxon>Bacteria</taxon>
        <taxon>Pseudomonadati</taxon>
        <taxon>Pseudomonadota</taxon>
        <taxon>Alphaproteobacteria</taxon>
        <taxon>Rhodobacterales</taxon>
        <taxon>Paracoccaceae</taxon>
        <taxon>Thermohalobaculum</taxon>
    </lineage>
</organism>
<evidence type="ECO:0000256" key="7">
    <source>
        <dbReference type="HAMAP-Rule" id="MF_01224"/>
    </source>
</evidence>
<dbReference type="InterPro" id="IPR036522">
    <property type="entry name" value="MoaC_sf"/>
</dbReference>
<evidence type="ECO:0000313" key="10">
    <source>
        <dbReference type="Proteomes" id="UP000655420"/>
    </source>
</evidence>
<dbReference type="AlphaFoldDB" id="A0A8J7SE80"/>
<feature type="binding site" evidence="7">
    <location>
        <begin position="112"/>
        <end position="113"/>
    </location>
    <ligand>
        <name>substrate</name>
    </ligand>
</feature>
<comment type="subunit">
    <text evidence="7">Homohexamer; trimer of dimers.</text>
</comment>
<dbReference type="NCBIfam" id="NF006870">
    <property type="entry name" value="PRK09364.1"/>
    <property type="match status" value="1"/>
</dbReference>
<evidence type="ECO:0000256" key="6">
    <source>
        <dbReference type="ARBA" id="ARBA00055087"/>
    </source>
</evidence>
<comment type="caution">
    <text evidence="9">The sequence shown here is derived from an EMBL/GenBank/DDBJ whole genome shotgun (WGS) entry which is preliminary data.</text>
</comment>
<dbReference type="Proteomes" id="UP000655420">
    <property type="component" value="Unassembled WGS sequence"/>
</dbReference>
<feature type="domain" description="Molybdopterin cofactor biosynthesis C (MoaC)" evidence="8">
    <location>
        <begin position="15"/>
        <end position="149"/>
    </location>
</feature>
<dbReference type="RefSeq" id="WP_200608462.1">
    <property type="nucleotide sequence ID" value="NZ_JAEHHL010000002.1"/>
</dbReference>
<evidence type="ECO:0000256" key="3">
    <source>
        <dbReference type="ARBA" id="ARBA00012575"/>
    </source>
</evidence>
<protein>
    <recommendedName>
        <fullName evidence="3 7">Cyclic pyranopterin monophosphate synthase</fullName>
        <ecNumber evidence="3 7">4.6.1.17</ecNumber>
    </recommendedName>
    <alternativeName>
        <fullName evidence="7">Molybdenum cofactor biosynthesis protein C</fullName>
    </alternativeName>
</protein>
<dbReference type="NCBIfam" id="TIGR00581">
    <property type="entry name" value="moaC"/>
    <property type="match status" value="1"/>
</dbReference>
<keyword evidence="10" id="KW-1185">Reference proteome</keyword>
<dbReference type="InterPro" id="IPR002820">
    <property type="entry name" value="Mopterin_CF_biosynth-C_dom"/>
</dbReference>
<keyword evidence="5 7" id="KW-0456">Lyase</keyword>
<dbReference type="EC" id="4.6.1.17" evidence="3 7"/>
<proteinExistence type="inferred from homology"/>
<sequence>MSGFTHFDAEGRAQMVDVGDKPATERIATAKGRVVMAPETLAMIVEGRAKKGDVLAVARLAGIMAAKKTADLIPLCHPLMLSKVAVDLVPLPPDRIEIEATVKLTGQTGVEMEALTAVSVAALTVYDMVKAVDRGMRIEDIRLTHKSGGKSGSFDAA</sequence>
<dbReference type="GO" id="GO:0061799">
    <property type="term" value="F:cyclic pyranopterin monophosphate synthase activity"/>
    <property type="evidence" value="ECO:0007669"/>
    <property type="project" value="UniProtKB-UniRule"/>
</dbReference>
<dbReference type="EMBL" id="JAEHHL010000002">
    <property type="protein sequence ID" value="MBK0398817.1"/>
    <property type="molecule type" value="Genomic_DNA"/>
</dbReference>
<dbReference type="Pfam" id="PF01967">
    <property type="entry name" value="MoaC"/>
    <property type="match status" value="1"/>
</dbReference>
<evidence type="ECO:0000256" key="1">
    <source>
        <dbReference type="ARBA" id="ARBA00001637"/>
    </source>
</evidence>
<evidence type="ECO:0000256" key="4">
    <source>
        <dbReference type="ARBA" id="ARBA00023150"/>
    </source>
</evidence>
<dbReference type="PANTHER" id="PTHR22960">
    <property type="entry name" value="MOLYBDOPTERIN COFACTOR SYNTHESIS PROTEIN A"/>
    <property type="match status" value="1"/>
</dbReference>
<comment type="catalytic activity">
    <reaction evidence="1 7">
        <text>(8S)-3',8-cyclo-7,8-dihydroguanosine 5'-triphosphate = cyclic pyranopterin phosphate + diphosphate</text>
        <dbReference type="Rhea" id="RHEA:49580"/>
        <dbReference type="ChEBI" id="CHEBI:33019"/>
        <dbReference type="ChEBI" id="CHEBI:59648"/>
        <dbReference type="ChEBI" id="CHEBI:131766"/>
        <dbReference type="EC" id="4.6.1.17"/>
    </reaction>
</comment>